<dbReference type="GO" id="GO:0005524">
    <property type="term" value="F:ATP binding"/>
    <property type="evidence" value="ECO:0007669"/>
    <property type="project" value="UniProtKB-KW"/>
</dbReference>
<proteinExistence type="inferred from homology"/>
<dbReference type="GO" id="GO:0000724">
    <property type="term" value="P:double-strand break repair via homologous recombination"/>
    <property type="evidence" value="ECO:0007669"/>
    <property type="project" value="TreeGrafter"/>
</dbReference>
<dbReference type="InterPro" id="IPR002464">
    <property type="entry name" value="DNA/RNA_helicase_DEAH_CS"/>
</dbReference>
<keyword evidence="11 17" id="KW-0067">ATP-binding</keyword>
<feature type="non-terminal residue" evidence="20">
    <location>
        <position position="530"/>
    </location>
</feature>
<keyword evidence="9 17" id="KW-0347">Helicase</keyword>
<comment type="catalytic activity">
    <reaction evidence="16 17">
        <text>Couples ATP hydrolysis with the unwinding of duplex DNA by translocating in the 3'-5' direction.</text>
        <dbReference type="EC" id="5.6.2.4"/>
    </reaction>
</comment>
<dbReference type="InterPro" id="IPR014001">
    <property type="entry name" value="Helicase_ATP-bd"/>
</dbReference>
<dbReference type="EMBL" id="ML996696">
    <property type="protein sequence ID" value="KAF2399800.1"/>
    <property type="molecule type" value="Genomic_DNA"/>
</dbReference>
<evidence type="ECO:0000256" key="5">
    <source>
        <dbReference type="ARBA" id="ARBA00022723"/>
    </source>
</evidence>
<dbReference type="GO" id="GO:0043138">
    <property type="term" value="F:3'-5' DNA helicase activity"/>
    <property type="evidence" value="ECO:0007669"/>
    <property type="project" value="UniProtKB-EC"/>
</dbReference>
<dbReference type="InterPro" id="IPR027417">
    <property type="entry name" value="P-loop_NTPase"/>
</dbReference>
<evidence type="ECO:0000256" key="14">
    <source>
        <dbReference type="ARBA" id="ARBA00023235"/>
    </source>
</evidence>
<comment type="catalytic activity">
    <reaction evidence="17">
        <text>ATP + H2O = ADP + phosphate + H(+)</text>
        <dbReference type="Rhea" id="RHEA:13065"/>
        <dbReference type="ChEBI" id="CHEBI:15377"/>
        <dbReference type="ChEBI" id="CHEBI:15378"/>
        <dbReference type="ChEBI" id="CHEBI:30616"/>
        <dbReference type="ChEBI" id="CHEBI:43474"/>
        <dbReference type="ChEBI" id="CHEBI:456216"/>
    </reaction>
</comment>
<dbReference type="NCBIfam" id="TIGR00614">
    <property type="entry name" value="recQ_fam"/>
    <property type="match status" value="1"/>
</dbReference>
<dbReference type="InterPro" id="IPR011545">
    <property type="entry name" value="DEAD/DEAH_box_helicase_dom"/>
</dbReference>
<evidence type="ECO:0000259" key="19">
    <source>
        <dbReference type="PROSITE" id="PS51194"/>
    </source>
</evidence>
<keyword evidence="13" id="KW-0234">DNA repair</keyword>
<dbReference type="InterPro" id="IPR001650">
    <property type="entry name" value="Helicase_C-like"/>
</dbReference>
<evidence type="ECO:0000256" key="16">
    <source>
        <dbReference type="ARBA" id="ARBA00034617"/>
    </source>
</evidence>
<dbReference type="PROSITE" id="PS51194">
    <property type="entry name" value="HELICASE_CTER"/>
    <property type="match status" value="1"/>
</dbReference>
<evidence type="ECO:0000256" key="9">
    <source>
        <dbReference type="ARBA" id="ARBA00022806"/>
    </source>
</evidence>
<keyword evidence="4" id="KW-0235">DNA replication</keyword>
<evidence type="ECO:0000256" key="15">
    <source>
        <dbReference type="ARBA" id="ARBA00023242"/>
    </source>
</evidence>
<dbReference type="FunFam" id="3.40.50.300:FF:000340">
    <property type="entry name" value="Bloom syndrome, RecQ helicase"/>
    <property type="match status" value="1"/>
</dbReference>
<dbReference type="InterPro" id="IPR004589">
    <property type="entry name" value="DNA_helicase_ATP-dep_RecQ"/>
</dbReference>
<dbReference type="Proteomes" id="UP000799640">
    <property type="component" value="Unassembled WGS sequence"/>
</dbReference>
<evidence type="ECO:0000256" key="1">
    <source>
        <dbReference type="ARBA" id="ARBA00001947"/>
    </source>
</evidence>
<keyword evidence="14" id="KW-0413">Isomerase</keyword>
<evidence type="ECO:0000256" key="4">
    <source>
        <dbReference type="ARBA" id="ARBA00022705"/>
    </source>
</evidence>
<dbReference type="GO" id="GO:0046872">
    <property type="term" value="F:metal ion binding"/>
    <property type="evidence" value="ECO:0007669"/>
    <property type="project" value="UniProtKB-KW"/>
</dbReference>
<dbReference type="SUPFAM" id="SSF52540">
    <property type="entry name" value="P-loop containing nucleoside triphosphate hydrolases"/>
    <property type="match status" value="1"/>
</dbReference>
<evidence type="ECO:0000259" key="18">
    <source>
        <dbReference type="PROSITE" id="PS51192"/>
    </source>
</evidence>
<reference evidence="20" key="1">
    <citation type="journal article" date="2020" name="Stud. Mycol.">
        <title>101 Dothideomycetes genomes: a test case for predicting lifestyles and emergence of pathogens.</title>
        <authorList>
            <person name="Haridas S."/>
            <person name="Albert R."/>
            <person name="Binder M."/>
            <person name="Bloem J."/>
            <person name="Labutti K."/>
            <person name="Salamov A."/>
            <person name="Andreopoulos B."/>
            <person name="Baker S."/>
            <person name="Barry K."/>
            <person name="Bills G."/>
            <person name="Bluhm B."/>
            <person name="Cannon C."/>
            <person name="Castanera R."/>
            <person name="Culley D."/>
            <person name="Daum C."/>
            <person name="Ezra D."/>
            <person name="Gonzalez J."/>
            <person name="Henrissat B."/>
            <person name="Kuo A."/>
            <person name="Liang C."/>
            <person name="Lipzen A."/>
            <person name="Lutzoni F."/>
            <person name="Magnuson J."/>
            <person name="Mondo S."/>
            <person name="Nolan M."/>
            <person name="Ohm R."/>
            <person name="Pangilinan J."/>
            <person name="Park H.-J."/>
            <person name="Ramirez L."/>
            <person name="Alfaro M."/>
            <person name="Sun H."/>
            <person name="Tritt A."/>
            <person name="Yoshinaga Y."/>
            <person name="Zwiers L.-H."/>
            <person name="Turgeon B."/>
            <person name="Goodwin S."/>
            <person name="Spatafora J."/>
            <person name="Crous P."/>
            <person name="Grigoriev I."/>
        </authorList>
    </citation>
    <scope>NUCLEOTIDE SEQUENCE</scope>
    <source>
        <strain evidence="20">CBS 262.69</strain>
    </source>
</reference>
<dbReference type="GO" id="GO:0005634">
    <property type="term" value="C:nucleus"/>
    <property type="evidence" value="ECO:0007669"/>
    <property type="project" value="UniProtKB-SubCell"/>
</dbReference>
<dbReference type="GO" id="GO:0005694">
    <property type="term" value="C:chromosome"/>
    <property type="evidence" value="ECO:0007669"/>
    <property type="project" value="TreeGrafter"/>
</dbReference>
<dbReference type="GO" id="GO:0006260">
    <property type="term" value="P:DNA replication"/>
    <property type="evidence" value="ECO:0007669"/>
    <property type="project" value="UniProtKB-KW"/>
</dbReference>
<keyword evidence="21" id="KW-1185">Reference proteome</keyword>
<dbReference type="InterPro" id="IPR036388">
    <property type="entry name" value="WH-like_DNA-bd_sf"/>
</dbReference>
<name>A0A6G1HUV4_9PEZI</name>
<dbReference type="Gene3D" id="3.40.50.300">
    <property type="entry name" value="P-loop containing nucleotide triphosphate hydrolases"/>
    <property type="match status" value="2"/>
</dbReference>
<dbReference type="Pfam" id="PF00271">
    <property type="entry name" value="Helicase_C"/>
    <property type="match status" value="1"/>
</dbReference>
<evidence type="ECO:0000313" key="20">
    <source>
        <dbReference type="EMBL" id="KAF2399800.1"/>
    </source>
</evidence>
<evidence type="ECO:0000256" key="2">
    <source>
        <dbReference type="ARBA" id="ARBA00004123"/>
    </source>
</evidence>
<evidence type="ECO:0000256" key="3">
    <source>
        <dbReference type="ARBA" id="ARBA00005446"/>
    </source>
</evidence>
<feature type="domain" description="Helicase ATP-binding" evidence="18">
    <location>
        <begin position="45"/>
        <end position="226"/>
    </location>
</feature>
<dbReference type="PANTHER" id="PTHR13710:SF153">
    <property type="entry name" value="RECQ-LIKE DNA HELICASE BLM"/>
    <property type="match status" value="1"/>
</dbReference>
<dbReference type="SMART" id="SM00490">
    <property type="entry name" value="HELICc"/>
    <property type="match status" value="1"/>
</dbReference>
<dbReference type="FunFam" id="3.40.50.300:FF:000537">
    <property type="entry name" value="Bloom syndrome RecQ-like helicase"/>
    <property type="match status" value="1"/>
</dbReference>
<comment type="subcellular location">
    <subcellularLocation>
        <location evidence="2 17">Nucleus</location>
    </subcellularLocation>
</comment>
<dbReference type="EC" id="5.6.2.4" evidence="17"/>
<evidence type="ECO:0000256" key="10">
    <source>
        <dbReference type="ARBA" id="ARBA00022833"/>
    </source>
</evidence>
<dbReference type="OrthoDB" id="10261556at2759"/>
<organism evidence="20 21">
    <name type="scientific">Trichodelitschia bisporula</name>
    <dbReference type="NCBI Taxonomy" id="703511"/>
    <lineage>
        <taxon>Eukaryota</taxon>
        <taxon>Fungi</taxon>
        <taxon>Dikarya</taxon>
        <taxon>Ascomycota</taxon>
        <taxon>Pezizomycotina</taxon>
        <taxon>Dothideomycetes</taxon>
        <taxon>Dothideomycetes incertae sedis</taxon>
        <taxon>Phaeotrichales</taxon>
        <taxon>Phaeotrichaceae</taxon>
        <taxon>Trichodelitschia</taxon>
    </lineage>
</organism>
<gene>
    <name evidence="20" type="ORF">EJ06DRAFT_478008</name>
</gene>
<dbReference type="GO" id="GO:0016787">
    <property type="term" value="F:hydrolase activity"/>
    <property type="evidence" value="ECO:0007669"/>
    <property type="project" value="UniProtKB-KW"/>
</dbReference>
<dbReference type="InterPro" id="IPR036390">
    <property type="entry name" value="WH_DNA-bd_sf"/>
</dbReference>
<evidence type="ECO:0000256" key="7">
    <source>
        <dbReference type="ARBA" id="ARBA00022763"/>
    </source>
</evidence>
<keyword evidence="8 17" id="KW-0378">Hydrolase</keyword>
<dbReference type="PROSITE" id="PS51192">
    <property type="entry name" value="HELICASE_ATP_BIND_1"/>
    <property type="match status" value="1"/>
</dbReference>
<dbReference type="CDD" id="cd17920">
    <property type="entry name" value="DEXHc_RecQ"/>
    <property type="match status" value="1"/>
</dbReference>
<keyword evidence="15 17" id="KW-0539">Nucleus</keyword>
<evidence type="ECO:0000256" key="11">
    <source>
        <dbReference type="ARBA" id="ARBA00022840"/>
    </source>
</evidence>
<dbReference type="InterPro" id="IPR018982">
    <property type="entry name" value="RQC_domain"/>
</dbReference>
<protein>
    <recommendedName>
        <fullName evidence="17">ATP-dependent DNA helicase</fullName>
        <ecNumber evidence="17">5.6.2.4</ecNumber>
    </recommendedName>
</protein>
<dbReference type="PANTHER" id="PTHR13710">
    <property type="entry name" value="DNA HELICASE RECQ FAMILY MEMBER"/>
    <property type="match status" value="1"/>
</dbReference>
<dbReference type="AlphaFoldDB" id="A0A6G1HUV4"/>
<dbReference type="GO" id="GO:0009378">
    <property type="term" value="F:four-way junction helicase activity"/>
    <property type="evidence" value="ECO:0007669"/>
    <property type="project" value="TreeGrafter"/>
</dbReference>
<keyword evidence="5" id="KW-0479">Metal-binding</keyword>
<sequence>MPNNTQKPPTPKKAELSYPWSNDVKTVLRDIFGLRGFRQHQLEAINSTLAGKDTFVLMPTGGGKSLCYQLPAVVQSGRTKGVTIVISPLLSLMEDQISHLKALDIQAFLINGESKAEERRELMNHLRRYDVEQYIQLLYVTPEMLSKNMAMIREFEGLHQRGRLARIVIDEAHCVSQWGHDFRPDYKALGQVRQRFPGVPVMALTATATQNVKVDVVHNLGIRNCDEYKQSFNRPNLTYEVIEKYGGCNVLDEIAGIVRKYRNKTGIIYCLARNKCESVAKSLREQYGIRAHHYHAGMKPDEKRQAQQQWQAGEYHVIVATIAFGMGIDKPDVRFVIHFTLPKSLEGYYQETGRAGRDGKKSGCYLFYHYGDANPLRRMIDESDGSQEQKNRQHNMLRNVVQFCENRVECRRVQILRYFSEIFPAEKCAGACDVCKSGKKMEFRDFTAHAAEAVALVKSLPKGSELTILMCIDIFRGSKRGFESLNGFGKGRELNRGDMERMFARLMSEGGLAEMNKVNGRGFTTSYVKL</sequence>
<evidence type="ECO:0000256" key="8">
    <source>
        <dbReference type="ARBA" id="ARBA00022801"/>
    </source>
</evidence>
<keyword evidence="10" id="KW-0862">Zinc</keyword>
<evidence type="ECO:0000256" key="17">
    <source>
        <dbReference type="RuleBase" id="RU364117"/>
    </source>
</evidence>
<accession>A0A6G1HUV4</accession>
<dbReference type="Pfam" id="PF09382">
    <property type="entry name" value="RQC"/>
    <property type="match status" value="1"/>
</dbReference>
<dbReference type="InterPro" id="IPR032284">
    <property type="entry name" value="RecQ_Zn-bd"/>
</dbReference>
<dbReference type="PROSITE" id="PS00690">
    <property type="entry name" value="DEAH_ATP_HELICASE"/>
    <property type="match status" value="1"/>
</dbReference>
<dbReference type="Gene3D" id="1.10.10.10">
    <property type="entry name" value="Winged helix-like DNA-binding domain superfamily/Winged helix DNA-binding domain"/>
    <property type="match status" value="1"/>
</dbReference>
<feature type="domain" description="Helicase C-terminal" evidence="19">
    <location>
        <begin position="250"/>
        <end position="398"/>
    </location>
</feature>
<dbReference type="Pfam" id="PF16124">
    <property type="entry name" value="RecQ_Zn_bind"/>
    <property type="match status" value="1"/>
</dbReference>
<keyword evidence="12" id="KW-0238">DNA-binding</keyword>
<evidence type="ECO:0000256" key="13">
    <source>
        <dbReference type="ARBA" id="ARBA00023204"/>
    </source>
</evidence>
<dbReference type="Pfam" id="PF00270">
    <property type="entry name" value="DEAD"/>
    <property type="match status" value="1"/>
</dbReference>
<evidence type="ECO:0000256" key="6">
    <source>
        <dbReference type="ARBA" id="ARBA00022741"/>
    </source>
</evidence>
<dbReference type="SMART" id="SM00487">
    <property type="entry name" value="DEXDc"/>
    <property type="match status" value="1"/>
</dbReference>
<keyword evidence="6 17" id="KW-0547">Nucleotide-binding</keyword>
<evidence type="ECO:0000313" key="21">
    <source>
        <dbReference type="Proteomes" id="UP000799640"/>
    </source>
</evidence>
<comment type="similarity">
    <text evidence="3 17">Belongs to the helicase family. RecQ subfamily.</text>
</comment>
<evidence type="ECO:0000256" key="12">
    <source>
        <dbReference type="ARBA" id="ARBA00023125"/>
    </source>
</evidence>
<dbReference type="GO" id="GO:0005737">
    <property type="term" value="C:cytoplasm"/>
    <property type="evidence" value="ECO:0007669"/>
    <property type="project" value="TreeGrafter"/>
</dbReference>
<comment type="cofactor">
    <cofactor evidence="1">
        <name>Zn(2+)</name>
        <dbReference type="ChEBI" id="CHEBI:29105"/>
    </cofactor>
</comment>
<dbReference type="GO" id="GO:0003677">
    <property type="term" value="F:DNA binding"/>
    <property type="evidence" value="ECO:0007669"/>
    <property type="project" value="UniProtKB-KW"/>
</dbReference>
<keyword evidence="7" id="KW-0227">DNA damage</keyword>
<dbReference type="CDD" id="cd18794">
    <property type="entry name" value="SF2_C_RecQ"/>
    <property type="match status" value="1"/>
</dbReference>
<dbReference type="SUPFAM" id="SSF46785">
    <property type="entry name" value="Winged helix' DNA-binding domain"/>
    <property type="match status" value="1"/>
</dbReference>